<keyword evidence="4" id="KW-1133">Transmembrane helix</keyword>
<dbReference type="PANTHER" id="PTHR30487">
    <property type="entry name" value="TYPE 4 PREPILIN-LIKE PROTEINS LEADER PEPTIDE-PROCESSING ENZYME"/>
    <property type="match status" value="1"/>
</dbReference>
<dbReference type="Gene3D" id="1.20.120.1220">
    <property type="match status" value="1"/>
</dbReference>
<evidence type="ECO:0000256" key="3">
    <source>
        <dbReference type="SAM" id="MobiDB-lite"/>
    </source>
</evidence>
<keyword evidence="4" id="KW-0472">Membrane</keyword>
<dbReference type="Pfam" id="PF01478">
    <property type="entry name" value="Peptidase_A24"/>
    <property type="match status" value="1"/>
</dbReference>
<feature type="transmembrane region" description="Helical" evidence="4">
    <location>
        <begin position="181"/>
        <end position="200"/>
    </location>
</feature>
<dbReference type="GO" id="GO:0006465">
    <property type="term" value="P:signal peptide processing"/>
    <property type="evidence" value="ECO:0007669"/>
    <property type="project" value="TreeGrafter"/>
</dbReference>
<feature type="transmembrane region" description="Helical" evidence="4">
    <location>
        <begin position="123"/>
        <end position="142"/>
    </location>
</feature>
<dbReference type="InterPro" id="IPR000045">
    <property type="entry name" value="Prepilin_IV_endopep_pep"/>
</dbReference>
<gene>
    <name evidence="6" type="ORF">EEW87_16415</name>
</gene>
<feature type="domain" description="Prepilin type IV endopeptidase peptidase" evidence="5">
    <location>
        <begin position="132"/>
        <end position="238"/>
    </location>
</feature>
<comment type="similarity">
    <text evidence="1 2">Belongs to the peptidase A24 family.</text>
</comment>
<keyword evidence="4" id="KW-0812">Transmembrane</keyword>
<dbReference type="Proteomes" id="UP000271708">
    <property type="component" value="Chromosome"/>
</dbReference>
<dbReference type="PANTHER" id="PTHR30487:SF0">
    <property type="entry name" value="PREPILIN LEADER PEPTIDASE_N-METHYLTRANSFERASE-RELATED"/>
    <property type="match status" value="1"/>
</dbReference>
<dbReference type="EMBL" id="CP044548">
    <property type="protein sequence ID" value="QGX08271.1"/>
    <property type="molecule type" value="Genomic_DNA"/>
</dbReference>
<evidence type="ECO:0000256" key="4">
    <source>
        <dbReference type="SAM" id="Phobius"/>
    </source>
</evidence>
<name>A0A650GEA4_9MICO</name>
<dbReference type="PRINTS" id="PR00864">
    <property type="entry name" value="PREPILNPTASE"/>
</dbReference>
<evidence type="ECO:0000259" key="5">
    <source>
        <dbReference type="Pfam" id="PF01478"/>
    </source>
</evidence>
<feature type="transmembrane region" description="Helical" evidence="4">
    <location>
        <begin position="57"/>
        <end position="80"/>
    </location>
</feature>
<dbReference type="GO" id="GO:0005886">
    <property type="term" value="C:plasma membrane"/>
    <property type="evidence" value="ECO:0007669"/>
    <property type="project" value="TreeGrafter"/>
</dbReference>
<reference evidence="6 7" key="1">
    <citation type="submission" date="2019-09" db="EMBL/GenBank/DDBJ databases">
        <title>Complete Genome Sequence of Janibacter melonis M714 with both human health impact and industrial applications.</title>
        <authorList>
            <person name="Jin M."/>
            <person name="Zhao Q.R."/>
        </authorList>
    </citation>
    <scope>NUCLEOTIDE SEQUENCE [LARGE SCALE GENOMIC DNA]</scope>
    <source>
        <strain evidence="6 7">M714</strain>
    </source>
</reference>
<dbReference type="InterPro" id="IPR050882">
    <property type="entry name" value="Prepilin_peptidase/N-MTase"/>
</dbReference>
<feature type="region of interest" description="Disordered" evidence="3">
    <location>
        <begin position="26"/>
        <end position="51"/>
    </location>
</feature>
<organism evidence="6 7">
    <name type="scientific">Janibacter melonis</name>
    <dbReference type="NCBI Taxonomy" id="262209"/>
    <lineage>
        <taxon>Bacteria</taxon>
        <taxon>Bacillati</taxon>
        <taxon>Actinomycetota</taxon>
        <taxon>Actinomycetes</taxon>
        <taxon>Micrococcales</taxon>
        <taxon>Intrasporangiaceae</taxon>
        <taxon>Janibacter</taxon>
    </lineage>
</organism>
<evidence type="ECO:0000313" key="6">
    <source>
        <dbReference type="EMBL" id="QGX08271.1"/>
    </source>
</evidence>
<dbReference type="AlphaFoldDB" id="A0A650GEA4"/>
<feature type="transmembrane region" description="Helical" evidence="4">
    <location>
        <begin position="207"/>
        <end position="224"/>
    </location>
</feature>
<dbReference type="GO" id="GO:0004190">
    <property type="term" value="F:aspartic-type endopeptidase activity"/>
    <property type="evidence" value="ECO:0007669"/>
    <property type="project" value="InterPro"/>
</dbReference>
<dbReference type="KEGG" id="jme:EEW87_16415"/>
<sequence>MRGWIPHAGARGCRYVLPCSQARRSPPLSHVSHAHQGPPVPGEGGCGRRRGEPPAPAYPACVPHVLVALAVALVGTPLAWRWGRSGTYRRPDETAPLPAHEWLVPAVPALAAALVWVSRDEPLAAAAATALLAPVGLLLLAVDADVHRLPNALTLPFAAAVLALLALAAATSGQWDDLRRALVATAVVGGAFVLVSLVLGSRGIGMGDAKLVLALAPLLGWYGWSTLTIGVYAAFALGGAAALVLLVLRRVDRATHLAFGPYLVLGAVLALLVRA</sequence>
<evidence type="ECO:0000256" key="1">
    <source>
        <dbReference type="ARBA" id="ARBA00005801"/>
    </source>
</evidence>
<evidence type="ECO:0000256" key="2">
    <source>
        <dbReference type="RuleBase" id="RU003793"/>
    </source>
</evidence>
<accession>A0A650GEA4</accession>
<feature type="transmembrane region" description="Helical" evidence="4">
    <location>
        <begin position="255"/>
        <end position="273"/>
    </location>
</feature>
<dbReference type="InterPro" id="IPR014032">
    <property type="entry name" value="Peptidase_A24A_bac"/>
</dbReference>
<proteinExistence type="inferred from homology"/>
<protein>
    <recommendedName>
        <fullName evidence="5">Prepilin type IV endopeptidase peptidase domain-containing protein</fullName>
    </recommendedName>
</protein>
<evidence type="ECO:0000313" key="7">
    <source>
        <dbReference type="Proteomes" id="UP000271708"/>
    </source>
</evidence>
<feature type="transmembrane region" description="Helical" evidence="4">
    <location>
        <begin position="154"/>
        <end position="175"/>
    </location>
</feature>